<organism evidence="1 2">
    <name type="scientific">Lutibaculum baratangense AMV1</name>
    <dbReference type="NCBI Taxonomy" id="631454"/>
    <lineage>
        <taxon>Bacteria</taxon>
        <taxon>Pseudomonadati</taxon>
        <taxon>Pseudomonadota</taxon>
        <taxon>Alphaproteobacteria</taxon>
        <taxon>Hyphomicrobiales</taxon>
        <taxon>Tepidamorphaceae</taxon>
        <taxon>Lutibaculum</taxon>
    </lineage>
</organism>
<gene>
    <name evidence="1" type="ORF">N177_2673</name>
</gene>
<dbReference type="EMBL" id="AWXZ01000035">
    <property type="protein sequence ID" value="ESR24224.1"/>
    <property type="molecule type" value="Genomic_DNA"/>
</dbReference>
<keyword evidence="2" id="KW-1185">Reference proteome</keyword>
<dbReference type="Proteomes" id="UP000017819">
    <property type="component" value="Unassembled WGS sequence"/>
</dbReference>
<dbReference type="AlphaFoldDB" id="V4RFR8"/>
<dbReference type="RefSeq" id="WP_023432802.1">
    <property type="nucleotide sequence ID" value="NZ_AWXZ01000035.1"/>
</dbReference>
<protein>
    <submittedName>
        <fullName evidence="1">Uncharacterized protein</fullName>
    </submittedName>
</protein>
<comment type="caution">
    <text evidence="1">The sequence shown here is derived from an EMBL/GenBank/DDBJ whole genome shotgun (WGS) entry which is preliminary data.</text>
</comment>
<dbReference type="STRING" id="631454.N177_2673"/>
<evidence type="ECO:0000313" key="1">
    <source>
        <dbReference type="EMBL" id="ESR24224.1"/>
    </source>
</evidence>
<proteinExistence type="predicted"/>
<accession>V4RFR8</accession>
<reference evidence="1 2" key="1">
    <citation type="journal article" date="2014" name="Genome Announc.">
        <title>Draft Genome Sequence of Lutibaculum baratangense Strain AMV1T, Isolated from a Mud Volcano in Andamans, India.</title>
        <authorList>
            <person name="Singh A."/>
            <person name="Sreenivas A."/>
            <person name="Sathyanarayana Reddy G."/>
            <person name="Pinnaka A.K."/>
            <person name="Shivaji S."/>
        </authorList>
    </citation>
    <scope>NUCLEOTIDE SEQUENCE [LARGE SCALE GENOMIC DNA]</scope>
    <source>
        <strain evidence="1 2">AMV1</strain>
    </source>
</reference>
<evidence type="ECO:0000313" key="2">
    <source>
        <dbReference type="Proteomes" id="UP000017819"/>
    </source>
</evidence>
<name>V4RFR8_9HYPH</name>
<sequence length="133" mass="14411">MAHTATKTTPRNETLPMCGSADMPMTEILGALRVELGELAASARQVEGLLADLVARVDPSVVDSVVTDAQLVDAMSQRLEALEIYVRALRGLTPGEWEMDPRPASALLTVSQLARRLTGEQEEEEASGEFELF</sequence>